<accession>A0ABU3L2M1</accession>
<dbReference type="EMBL" id="JAVTTP010000001">
    <property type="protein sequence ID" value="MDT7827947.1"/>
    <property type="molecule type" value="Genomic_DNA"/>
</dbReference>
<keyword evidence="2" id="KW-1185">Reference proteome</keyword>
<evidence type="ECO:0000313" key="2">
    <source>
        <dbReference type="Proteomes" id="UP001250656"/>
    </source>
</evidence>
<gene>
    <name evidence="1" type="ORF">RQM65_04630</name>
</gene>
<comment type="caution">
    <text evidence="1">The sequence shown here is derived from an EMBL/GenBank/DDBJ whole genome shotgun (WGS) entry which is preliminary data.</text>
</comment>
<name>A0ABU3L2M1_9FLAO</name>
<evidence type="ECO:0000313" key="1">
    <source>
        <dbReference type="EMBL" id="MDT7827947.1"/>
    </source>
</evidence>
<dbReference type="PROSITE" id="PS51257">
    <property type="entry name" value="PROKAR_LIPOPROTEIN"/>
    <property type="match status" value="1"/>
</dbReference>
<sequence>MKNSSKTLLFLFSAILFFGCEDEEKNPFPRSALTQGAVLRTISYSSPAIVNKNDVAGSDIVIELEADDFQNNTRFASMDVYVSFADRFFDKDGTTDTTLDDEDISAGEELLLSVPASEFTAAENGKPRYTLTVNAQDVVDLLGLGPNLDRLDGGDIFRTRVAMILEDGSVFTSSNVGDNVTGQFFASPFRYEADVVCILATPPTGEWTIAGQDSYGDGWNGASITVNIDGESALEFVVDVDENTESFTVPADAQSLNFVYNAGSFDGEVSFQITAPSGNVVADVVPSPSAGEINLNLCQE</sequence>
<protein>
    <recommendedName>
        <fullName evidence="3">DUF1735 domain-containing protein</fullName>
    </recommendedName>
</protein>
<evidence type="ECO:0008006" key="3">
    <source>
        <dbReference type="Google" id="ProtNLM"/>
    </source>
</evidence>
<proteinExistence type="predicted"/>
<dbReference type="RefSeq" id="WP_314013079.1">
    <property type="nucleotide sequence ID" value="NZ_JAVTTP010000001.1"/>
</dbReference>
<reference evidence="1 2" key="1">
    <citation type="submission" date="2023-09" db="EMBL/GenBank/DDBJ databases">
        <title>Novel taxa isolated from Blanes Bay.</title>
        <authorList>
            <person name="Rey-Velasco X."/>
            <person name="Lucena T."/>
        </authorList>
    </citation>
    <scope>NUCLEOTIDE SEQUENCE [LARGE SCALE GENOMIC DNA]</scope>
    <source>
        <strain evidence="1 2">S334</strain>
    </source>
</reference>
<organism evidence="1 2">
    <name type="scientific">Pricia mediterranea</name>
    <dbReference type="NCBI Taxonomy" id="3076079"/>
    <lineage>
        <taxon>Bacteria</taxon>
        <taxon>Pseudomonadati</taxon>
        <taxon>Bacteroidota</taxon>
        <taxon>Flavobacteriia</taxon>
        <taxon>Flavobacteriales</taxon>
        <taxon>Flavobacteriaceae</taxon>
        <taxon>Pricia</taxon>
    </lineage>
</organism>
<dbReference type="Proteomes" id="UP001250656">
    <property type="component" value="Unassembled WGS sequence"/>
</dbReference>